<dbReference type="GO" id="GO:0016989">
    <property type="term" value="F:sigma factor antagonist activity"/>
    <property type="evidence" value="ECO:0007669"/>
    <property type="project" value="TreeGrafter"/>
</dbReference>
<reference evidence="4 5" key="1">
    <citation type="submission" date="2020-03" db="EMBL/GenBank/DDBJ databases">
        <title>Genomic analysis of Bacteroides faecium CBA7301.</title>
        <authorList>
            <person name="Kim J."/>
            <person name="Roh S.W."/>
        </authorList>
    </citation>
    <scope>NUCLEOTIDE SEQUENCE [LARGE SCALE GENOMIC DNA]</scope>
    <source>
        <strain evidence="4 5">CBA7301</strain>
    </source>
</reference>
<dbReference type="KEGG" id="bfc:BacF7301_10985"/>
<keyword evidence="1" id="KW-1133">Transmembrane helix</keyword>
<feature type="transmembrane region" description="Helical" evidence="1">
    <location>
        <begin position="76"/>
        <end position="96"/>
    </location>
</feature>
<dbReference type="InterPro" id="IPR012373">
    <property type="entry name" value="Ferrdict_sens_TM"/>
</dbReference>
<gene>
    <name evidence="4" type="ORF">BacF7301_10985</name>
</gene>
<protein>
    <submittedName>
        <fullName evidence="4">FecR family protein</fullName>
    </submittedName>
</protein>
<feature type="domain" description="FecR protein" evidence="2">
    <location>
        <begin position="110"/>
        <end position="200"/>
    </location>
</feature>
<keyword evidence="1" id="KW-0812">Transmembrane</keyword>
<keyword evidence="5" id="KW-1185">Reference proteome</keyword>
<sequence length="312" mass="36354">MDKVEKKSLIKSLLSGRLTKKQRREFADLEPVDIEIRKQWNESGNRLVNVEIKEQIWKKVKNRCEYKDRNQVLVELRWYFAAASLALLLTIGGFWLKSNGDKIANEFIKITAQQSQMYTLPDSTKVWMEPGSTIRYAKTFNKYRKVWLSGNSLFEVYKHEGSTFQVYIDKAFIEVKGTCFHVKQTNAEKNEITLFNGKIEFNVEATGQRTVMKPLQKVIYNPSNAETKIEQIANIKWENGKYNFTDIPLQELISIINQMYNSDVILHKGINHESAFTGSIRYDEPLEDVVNKICFTLNLNKEEHANRIIIKN</sequence>
<dbReference type="InterPro" id="IPR006860">
    <property type="entry name" value="FecR"/>
</dbReference>
<dbReference type="PIRSF" id="PIRSF018266">
    <property type="entry name" value="FecR"/>
    <property type="match status" value="1"/>
</dbReference>
<dbReference type="PANTHER" id="PTHR30273:SF2">
    <property type="entry name" value="PROTEIN FECR"/>
    <property type="match status" value="1"/>
</dbReference>
<dbReference type="EMBL" id="CP050831">
    <property type="protein sequence ID" value="QIU94633.1"/>
    <property type="molecule type" value="Genomic_DNA"/>
</dbReference>
<feature type="domain" description="Protein FecR C-terminal" evidence="3">
    <location>
        <begin position="241"/>
        <end position="310"/>
    </location>
</feature>
<organism evidence="4 5">
    <name type="scientific">Bacteroides faecium</name>
    <dbReference type="NCBI Taxonomy" id="2715212"/>
    <lineage>
        <taxon>Bacteria</taxon>
        <taxon>Pseudomonadati</taxon>
        <taxon>Bacteroidota</taxon>
        <taxon>Bacteroidia</taxon>
        <taxon>Bacteroidales</taxon>
        <taxon>Bacteroidaceae</taxon>
        <taxon>Bacteroides</taxon>
    </lineage>
</organism>
<dbReference type="Gene3D" id="3.55.50.30">
    <property type="match status" value="1"/>
</dbReference>
<evidence type="ECO:0000313" key="4">
    <source>
        <dbReference type="EMBL" id="QIU94633.1"/>
    </source>
</evidence>
<dbReference type="Gene3D" id="2.60.120.1440">
    <property type="match status" value="1"/>
</dbReference>
<keyword evidence="1" id="KW-0472">Membrane</keyword>
<proteinExistence type="predicted"/>
<dbReference type="InterPro" id="IPR032508">
    <property type="entry name" value="FecR_C"/>
</dbReference>
<evidence type="ECO:0000259" key="2">
    <source>
        <dbReference type="Pfam" id="PF04773"/>
    </source>
</evidence>
<dbReference type="Pfam" id="PF04773">
    <property type="entry name" value="FecR"/>
    <property type="match status" value="1"/>
</dbReference>
<name>A0A6H0KN85_9BACE</name>
<dbReference type="PANTHER" id="PTHR30273">
    <property type="entry name" value="PERIPLASMIC SIGNAL SENSOR AND SIGMA FACTOR ACTIVATOR FECR-RELATED"/>
    <property type="match status" value="1"/>
</dbReference>
<evidence type="ECO:0000313" key="5">
    <source>
        <dbReference type="Proteomes" id="UP000501780"/>
    </source>
</evidence>
<evidence type="ECO:0000259" key="3">
    <source>
        <dbReference type="Pfam" id="PF16344"/>
    </source>
</evidence>
<dbReference type="Proteomes" id="UP000501780">
    <property type="component" value="Chromosome"/>
</dbReference>
<accession>A0A6H0KN85</accession>
<dbReference type="AlphaFoldDB" id="A0A6H0KN85"/>
<evidence type="ECO:0000256" key="1">
    <source>
        <dbReference type="SAM" id="Phobius"/>
    </source>
</evidence>
<dbReference type="Pfam" id="PF16344">
    <property type="entry name" value="FecR_C"/>
    <property type="match status" value="1"/>
</dbReference>